<dbReference type="Pfam" id="PF11001">
    <property type="entry name" value="AFUB_07903_YDR124W_hel"/>
    <property type="match status" value="1"/>
</dbReference>
<keyword evidence="4" id="KW-1185">Reference proteome</keyword>
<dbReference type="InterPro" id="IPR021264">
    <property type="entry name" value="AFUB_079030/YDR124W-like"/>
</dbReference>
<protein>
    <recommendedName>
        <fullName evidence="2">Subtelomeric hrmA-associated cluster protein AFUB-079030/YDR124W-like helical bundle domain-containing protein</fullName>
    </recommendedName>
</protein>
<dbReference type="EMBL" id="ML977324">
    <property type="protein sequence ID" value="KAF2115067.1"/>
    <property type="molecule type" value="Genomic_DNA"/>
</dbReference>
<feature type="compositionally biased region" description="Polar residues" evidence="1">
    <location>
        <begin position="512"/>
        <end position="521"/>
    </location>
</feature>
<gene>
    <name evidence="3" type="ORF">BDV96DRAFT_92386</name>
</gene>
<feature type="compositionally biased region" description="Basic residues" evidence="1">
    <location>
        <begin position="166"/>
        <end position="180"/>
    </location>
</feature>
<evidence type="ECO:0000313" key="3">
    <source>
        <dbReference type="EMBL" id="KAF2115067.1"/>
    </source>
</evidence>
<evidence type="ECO:0000256" key="1">
    <source>
        <dbReference type="SAM" id="MobiDB-lite"/>
    </source>
</evidence>
<feature type="region of interest" description="Disordered" evidence="1">
    <location>
        <begin position="399"/>
        <end position="491"/>
    </location>
</feature>
<dbReference type="Proteomes" id="UP000799770">
    <property type="component" value="Unassembled WGS sequence"/>
</dbReference>
<dbReference type="AlphaFoldDB" id="A0A6A5Z8L7"/>
<dbReference type="InterPro" id="IPR047092">
    <property type="entry name" value="AFUB_07903/YDR124W-like_hel"/>
</dbReference>
<proteinExistence type="predicted"/>
<dbReference type="PANTHER" id="PTHR36102">
    <property type="entry name" value="CHROMOSOME 10, WHOLE GENOME SHOTGUN SEQUENCE"/>
    <property type="match status" value="1"/>
</dbReference>
<feature type="compositionally biased region" description="Polar residues" evidence="1">
    <location>
        <begin position="680"/>
        <end position="689"/>
    </location>
</feature>
<dbReference type="OrthoDB" id="5338458at2759"/>
<evidence type="ECO:0000313" key="4">
    <source>
        <dbReference type="Proteomes" id="UP000799770"/>
    </source>
</evidence>
<organism evidence="3 4">
    <name type="scientific">Lophiotrema nucula</name>
    <dbReference type="NCBI Taxonomy" id="690887"/>
    <lineage>
        <taxon>Eukaryota</taxon>
        <taxon>Fungi</taxon>
        <taxon>Dikarya</taxon>
        <taxon>Ascomycota</taxon>
        <taxon>Pezizomycotina</taxon>
        <taxon>Dothideomycetes</taxon>
        <taxon>Pleosporomycetidae</taxon>
        <taxon>Pleosporales</taxon>
        <taxon>Lophiotremataceae</taxon>
        <taxon>Lophiotrema</taxon>
    </lineage>
</organism>
<accession>A0A6A5Z8L7</accession>
<feature type="region of interest" description="Disordered" evidence="1">
    <location>
        <begin position="1"/>
        <end position="20"/>
    </location>
</feature>
<feature type="region of interest" description="Disordered" evidence="1">
    <location>
        <begin position="678"/>
        <end position="699"/>
    </location>
</feature>
<reference evidence="3" key="1">
    <citation type="journal article" date="2020" name="Stud. Mycol.">
        <title>101 Dothideomycetes genomes: a test case for predicting lifestyles and emergence of pathogens.</title>
        <authorList>
            <person name="Haridas S."/>
            <person name="Albert R."/>
            <person name="Binder M."/>
            <person name="Bloem J."/>
            <person name="Labutti K."/>
            <person name="Salamov A."/>
            <person name="Andreopoulos B."/>
            <person name="Baker S."/>
            <person name="Barry K."/>
            <person name="Bills G."/>
            <person name="Bluhm B."/>
            <person name="Cannon C."/>
            <person name="Castanera R."/>
            <person name="Culley D."/>
            <person name="Daum C."/>
            <person name="Ezra D."/>
            <person name="Gonzalez J."/>
            <person name="Henrissat B."/>
            <person name="Kuo A."/>
            <person name="Liang C."/>
            <person name="Lipzen A."/>
            <person name="Lutzoni F."/>
            <person name="Magnuson J."/>
            <person name="Mondo S."/>
            <person name="Nolan M."/>
            <person name="Ohm R."/>
            <person name="Pangilinan J."/>
            <person name="Park H.-J."/>
            <person name="Ramirez L."/>
            <person name="Alfaro M."/>
            <person name="Sun H."/>
            <person name="Tritt A."/>
            <person name="Yoshinaga Y."/>
            <person name="Zwiers L.-H."/>
            <person name="Turgeon B."/>
            <person name="Goodwin S."/>
            <person name="Spatafora J."/>
            <person name="Crous P."/>
            <person name="Grigoriev I."/>
        </authorList>
    </citation>
    <scope>NUCLEOTIDE SEQUENCE</scope>
    <source>
        <strain evidence="3">CBS 627.86</strain>
    </source>
</reference>
<feature type="region of interest" description="Disordered" evidence="1">
    <location>
        <begin position="505"/>
        <end position="525"/>
    </location>
</feature>
<feature type="region of interest" description="Disordered" evidence="1">
    <location>
        <begin position="152"/>
        <end position="186"/>
    </location>
</feature>
<feature type="domain" description="Subtelomeric hrmA-associated cluster protein AFUB-079030/YDR124W-like helical bundle" evidence="2">
    <location>
        <begin position="216"/>
        <end position="308"/>
    </location>
</feature>
<feature type="compositionally biased region" description="Polar residues" evidence="1">
    <location>
        <begin position="457"/>
        <end position="486"/>
    </location>
</feature>
<name>A0A6A5Z8L7_9PLEO</name>
<evidence type="ECO:0000259" key="2">
    <source>
        <dbReference type="Pfam" id="PF11001"/>
    </source>
</evidence>
<dbReference type="PANTHER" id="PTHR36102:SF1">
    <property type="entry name" value="YDR124W-LIKE HELICAL BUNDLE DOMAIN-CONTAINING PROTEIN"/>
    <property type="match status" value="1"/>
</dbReference>
<sequence>MAKGMEQARSAKQMLPQNAEPRAHRYQFNIGPYGLFDLAPQDLPEPAHFLKRPIDPNREAIPVPIAERVSDGDEIGRLIFSNGRPVFKPIPGHEHLFRTSFKACDSAAMKQEQERRVLNLADDILEEQFSGQKSAAVAIAHDIDAEPIANDNYAGAAEQPPNRDPKRARKPAKSRARGSRTSRSSFLSHAVAGSIVPASPSSIPSINHETTSSFYIGDVDALTHLWKTRLWECTLKPLRKILEKWVSIRWPLRRKMPYDRREKPATERVPGWPKDIRYKEPAHLKQPDCIELICYLLLEVREKDDAGKYRINWIKTLRETAEYELKWIPDAQFSNAKATSDYGREYKVLFMTQLWPSVMESAQNFEDHIAQYDLYEGRESDDPEAKRGKQITWSTIKRMPKGVQRCKREPPKKRARRAQAATVKEATVEGTRGYESDDTDDDGCILVQSEEGDAKPATSSGCATQNSSFSSTLPDRSPSPTSTIPDENTEARTEGSFLLASPESEVPAAFQQPASQRQSLWSPVVDRLPPSSNSFSSDGILTSTTYSPGAAVSNGYSQLLLRRAPNSNDFGYQSGVSAFFPSDPMPSFNSSFPPAGLHHSDSPATPMVRYSSEAEAAFLHIGAQQTAFGFPSQAMLMDSGYSMGMQYSPQPMNYAMGSQPVDAQRFPAQYREVHGLPRTAATTQHMTQDTDAKPPPTLC</sequence>